<comment type="caution">
    <text evidence="3">The sequence shown here is derived from an EMBL/GenBank/DDBJ whole genome shotgun (WGS) entry which is preliminary data.</text>
</comment>
<dbReference type="RefSeq" id="WP_244294155.1">
    <property type="nucleotide sequence ID" value="NZ_BAAAQH010000005.1"/>
</dbReference>
<gene>
    <name evidence="3" type="ORF">SAMN06265174_102232</name>
</gene>
<sequence length="281" mass="29965">MSSGTPRAIGAVVLGVAVLAGIGWCAEPEEGAPGTVRAPGTVGTPPTSAVAPEGNTSPSSPVEPPPVDAQPAPPAEPAPPVDPDAGEPVDPLVAAARGALPQLEVKGRAPKTGYDRDLFGQSWTDDVSVEFGRNGCDTRNDILQRDLQDITFRPGTRDCVVLTGVLEGPYTGERIDFVRGQDTSSEVQIDHVVAMSDAWQKGAQQLTEEQRRDFANDPLNLLAVAGWANQQKGDGDTATWLPPRREFRCSYVSRQVLVKDRYGLWVTQAERDAMDRVLAGC</sequence>
<dbReference type="InterPro" id="IPR011089">
    <property type="entry name" value="GmrSD_C"/>
</dbReference>
<accession>A0ABY1MYR0</accession>
<reference evidence="3 4" key="1">
    <citation type="submission" date="2017-05" db="EMBL/GenBank/DDBJ databases">
        <authorList>
            <person name="Varghese N."/>
            <person name="Submissions S."/>
        </authorList>
    </citation>
    <scope>NUCLEOTIDE SEQUENCE [LARGE SCALE GENOMIC DNA]</scope>
    <source>
        <strain evidence="3 4">DSM 45139</strain>
    </source>
</reference>
<evidence type="ECO:0000313" key="3">
    <source>
        <dbReference type="EMBL" id="SMO53873.1"/>
    </source>
</evidence>
<dbReference type="PANTHER" id="PTHR24094:SF15">
    <property type="entry name" value="AMP-DEPENDENT SYNTHETASE_LIGASE DOMAIN-CONTAINING PROTEIN-RELATED"/>
    <property type="match status" value="1"/>
</dbReference>
<dbReference type="Pfam" id="PF07510">
    <property type="entry name" value="GmrSD_C"/>
    <property type="match status" value="1"/>
</dbReference>
<evidence type="ECO:0000259" key="2">
    <source>
        <dbReference type="Pfam" id="PF07510"/>
    </source>
</evidence>
<keyword evidence="4" id="KW-1185">Reference proteome</keyword>
<dbReference type="Proteomes" id="UP000315460">
    <property type="component" value="Unassembled WGS sequence"/>
</dbReference>
<name>A0ABY1MYR0_9ACTN</name>
<feature type="region of interest" description="Disordered" evidence="1">
    <location>
        <begin position="27"/>
        <end position="89"/>
    </location>
</feature>
<feature type="domain" description="GmrSD restriction endonucleases C-terminal" evidence="2">
    <location>
        <begin position="137"/>
        <end position="274"/>
    </location>
</feature>
<evidence type="ECO:0000313" key="4">
    <source>
        <dbReference type="Proteomes" id="UP000315460"/>
    </source>
</evidence>
<feature type="compositionally biased region" description="Pro residues" evidence="1">
    <location>
        <begin position="61"/>
        <end position="82"/>
    </location>
</feature>
<dbReference type="EMBL" id="FXTG01000002">
    <property type="protein sequence ID" value="SMO53873.1"/>
    <property type="molecule type" value="Genomic_DNA"/>
</dbReference>
<proteinExistence type="predicted"/>
<dbReference type="PANTHER" id="PTHR24094">
    <property type="entry name" value="SECRETED PROTEIN"/>
    <property type="match status" value="1"/>
</dbReference>
<organism evidence="3 4">
    <name type="scientific">Dietzia kunjamensis subsp. schimae</name>
    <dbReference type="NCBI Taxonomy" id="498198"/>
    <lineage>
        <taxon>Bacteria</taxon>
        <taxon>Bacillati</taxon>
        <taxon>Actinomycetota</taxon>
        <taxon>Actinomycetes</taxon>
        <taxon>Mycobacteriales</taxon>
        <taxon>Dietziaceae</taxon>
        <taxon>Dietzia</taxon>
    </lineage>
</organism>
<protein>
    <recommendedName>
        <fullName evidence="2">GmrSD restriction endonucleases C-terminal domain-containing protein</fullName>
    </recommendedName>
</protein>
<evidence type="ECO:0000256" key="1">
    <source>
        <dbReference type="SAM" id="MobiDB-lite"/>
    </source>
</evidence>